<dbReference type="InterPro" id="IPR013088">
    <property type="entry name" value="Znf_NHR/GATA"/>
</dbReference>
<feature type="region of interest" description="Disordered" evidence="10">
    <location>
        <begin position="243"/>
        <end position="263"/>
    </location>
</feature>
<evidence type="ECO:0000256" key="9">
    <source>
        <dbReference type="PROSITE-ProRule" id="PRU00094"/>
    </source>
</evidence>
<evidence type="ECO:0000256" key="6">
    <source>
        <dbReference type="ARBA" id="ARBA00023125"/>
    </source>
</evidence>
<accession>A0ABM3IRN3</accession>
<evidence type="ECO:0000313" key="13">
    <source>
        <dbReference type="RefSeq" id="XP_048334111.2"/>
    </source>
</evidence>
<feature type="region of interest" description="Disordered" evidence="10">
    <location>
        <begin position="1"/>
        <end position="45"/>
    </location>
</feature>
<dbReference type="PROSITE" id="PS00344">
    <property type="entry name" value="GATA_ZN_FINGER_1"/>
    <property type="match status" value="1"/>
</dbReference>
<protein>
    <submittedName>
        <fullName evidence="13">GATA transcription factor 1 isoform X2</fullName>
    </submittedName>
</protein>
<dbReference type="PANTHER" id="PTHR45658">
    <property type="entry name" value="GATA TRANSCRIPTION FACTOR"/>
    <property type="match status" value="1"/>
</dbReference>
<evidence type="ECO:0000256" key="2">
    <source>
        <dbReference type="ARBA" id="ARBA00022723"/>
    </source>
</evidence>
<proteinExistence type="inferred from homology"/>
<dbReference type="InterPro" id="IPR051140">
    <property type="entry name" value="GATA_TF"/>
</dbReference>
<evidence type="ECO:0000256" key="4">
    <source>
        <dbReference type="ARBA" id="ARBA00022833"/>
    </source>
</evidence>
<keyword evidence="4" id="KW-0862">Zinc</keyword>
<keyword evidence="2" id="KW-0479">Metal-binding</keyword>
<dbReference type="Proteomes" id="UP001652623">
    <property type="component" value="Chromosome 3"/>
</dbReference>
<evidence type="ECO:0000256" key="8">
    <source>
        <dbReference type="ARBA" id="ARBA00023163"/>
    </source>
</evidence>
<dbReference type="PROSITE" id="PS50114">
    <property type="entry name" value="GATA_ZN_FINGER_2"/>
    <property type="match status" value="1"/>
</dbReference>
<keyword evidence="12" id="KW-1185">Reference proteome</keyword>
<dbReference type="CDD" id="cd00202">
    <property type="entry name" value="ZnF_GATA"/>
    <property type="match status" value="1"/>
</dbReference>
<feature type="compositionally biased region" description="Low complexity" evidence="10">
    <location>
        <begin position="111"/>
        <end position="137"/>
    </location>
</feature>
<evidence type="ECO:0000259" key="11">
    <source>
        <dbReference type="PROSITE" id="PS50114"/>
    </source>
</evidence>
<evidence type="ECO:0000256" key="5">
    <source>
        <dbReference type="ARBA" id="ARBA00023015"/>
    </source>
</evidence>
<feature type="compositionally biased region" description="Low complexity" evidence="10">
    <location>
        <begin position="27"/>
        <end position="41"/>
    </location>
</feature>
<keyword evidence="6" id="KW-0238">DNA-binding</keyword>
<keyword evidence="5" id="KW-0805">Transcription regulation</keyword>
<dbReference type="PANTHER" id="PTHR45658:SF42">
    <property type="entry name" value="GATA TRANSCRIPTION FACTOR 1"/>
    <property type="match status" value="1"/>
</dbReference>
<dbReference type="SMART" id="SM00401">
    <property type="entry name" value="ZnF_GATA"/>
    <property type="match status" value="1"/>
</dbReference>
<name>A0ABM3IRN3_ZIZJJ</name>
<keyword evidence="3 9" id="KW-0863">Zinc-finger</keyword>
<evidence type="ECO:0000313" key="12">
    <source>
        <dbReference type="Proteomes" id="UP001652623"/>
    </source>
</evidence>
<evidence type="ECO:0000256" key="3">
    <source>
        <dbReference type="ARBA" id="ARBA00022771"/>
    </source>
</evidence>
<evidence type="ECO:0000256" key="10">
    <source>
        <dbReference type="SAM" id="MobiDB-lite"/>
    </source>
</evidence>
<dbReference type="Pfam" id="PF00320">
    <property type="entry name" value="GATA"/>
    <property type="match status" value="1"/>
</dbReference>
<sequence length="285" mass="31155">MDSLDELLNFSSDIGEEDDEDDKPRKTLLPPSSSTTSSLKKFNGVLGQDDPSRSFHGAEFSCCFSQECAEEELEWISNKDLFPALESFVDILSDHQVGIPKHQSPVSVLDSSTTSSNSNNSNSNSHSHSTNSNSNTTLISSCGSLKAPRRARSKRRCRRRRATFADLLGRQLLWTSTNSSRNTNANANGIVKVDAAMTGTTTIGRKCLHCGAEKTPQWRAGPLGPKTLCNACGVRYKSGRLAPEYRPASSPTFSNDKHSNSHRKVMEMRRVKQMMGVGVKPLGTG</sequence>
<gene>
    <name evidence="13" type="primary">LOC107405139</name>
</gene>
<dbReference type="GeneID" id="107405139"/>
<feature type="region of interest" description="Disordered" evidence="10">
    <location>
        <begin position="102"/>
        <end position="158"/>
    </location>
</feature>
<dbReference type="InterPro" id="IPR000679">
    <property type="entry name" value="Znf_GATA"/>
</dbReference>
<evidence type="ECO:0000256" key="7">
    <source>
        <dbReference type="ARBA" id="ARBA00023159"/>
    </source>
</evidence>
<evidence type="ECO:0000256" key="1">
    <source>
        <dbReference type="ARBA" id="ARBA00005694"/>
    </source>
</evidence>
<feature type="domain" description="GATA-type" evidence="11">
    <location>
        <begin position="201"/>
        <end position="237"/>
    </location>
</feature>
<keyword evidence="8" id="KW-0804">Transcription</keyword>
<keyword evidence="7" id="KW-0010">Activator</keyword>
<feature type="compositionally biased region" description="Basic residues" evidence="10">
    <location>
        <begin position="147"/>
        <end position="158"/>
    </location>
</feature>
<reference evidence="13" key="1">
    <citation type="submission" date="2025-08" db="UniProtKB">
        <authorList>
            <consortium name="RefSeq"/>
        </authorList>
    </citation>
    <scope>IDENTIFICATION</scope>
    <source>
        <tissue evidence="13">Seedling</tissue>
    </source>
</reference>
<comment type="similarity">
    <text evidence="1">Belongs to the type IV zinc-finger family. Class A subfamily.</text>
</comment>
<organism evidence="12 13">
    <name type="scientific">Ziziphus jujuba</name>
    <name type="common">Chinese jujube</name>
    <name type="synonym">Ziziphus sativa</name>
    <dbReference type="NCBI Taxonomy" id="326968"/>
    <lineage>
        <taxon>Eukaryota</taxon>
        <taxon>Viridiplantae</taxon>
        <taxon>Streptophyta</taxon>
        <taxon>Embryophyta</taxon>
        <taxon>Tracheophyta</taxon>
        <taxon>Spermatophyta</taxon>
        <taxon>Magnoliopsida</taxon>
        <taxon>eudicotyledons</taxon>
        <taxon>Gunneridae</taxon>
        <taxon>Pentapetalae</taxon>
        <taxon>rosids</taxon>
        <taxon>fabids</taxon>
        <taxon>Rosales</taxon>
        <taxon>Rhamnaceae</taxon>
        <taxon>Paliureae</taxon>
        <taxon>Ziziphus</taxon>
    </lineage>
</organism>
<dbReference type="RefSeq" id="XP_048334111.2">
    <property type="nucleotide sequence ID" value="XM_048478154.2"/>
</dbReference>
<dbReference type="SUPFAM" id="SSF57716">
    <property type="entry name" value="Glucocorticoid receptor-like (DNA-binding domain)"/>
    <property type="match status" value="1"/>
</dbReference>
<dbReference type="Gene3D" id="3.30.50.10">
    <property type="entry name" value="Erythroid Transcription Factor GATA-1, subunit A"/>
    <property type="match status" value="1"/>
</dbReference>